<feature type="transmembrane region" description="Helical" evidence="2">
    <location>
        <begin position="226"/>
        <end position="247"/>
    </location>
</feature>
<reference evidence="4" key="1">
    <citation type="submission" date="2018-04" db="EMBL/GenBank/DDBJ databases">
        <authorList>
            <person name="Liu S."/>
            <person name="Wang Z."/>
            <person name="Li J."/>
        </authorList>
    </citation>
    <scope>NUCLEOTIDE SEQUENCE [LARGE SCALE GENOMIC DNA]</scope>
    <source>
        <strain evidence="4">2189</strain>
    </source>
</reference>
<comment type="caution">
    <text evidence="3">The sequence shown here is derived from an EMBL/GenBank/DDBJ whole genome shotgun (WGS) entry which is preliminary data.</text>
</comment>
<feature type="transmembrane region" description="Helical" evidence="2">
    <location>
        <begin position="377"/>
        <end position="400"/>
    </location>
</feature>
<feature type="transmembrane region" description="Helical" evidence="2">
    <location>
        <begin position="305"/>
        <end position="328"/>
    </location>
</feature>
<dbReference type="EMBL" id="QEEZ01000018">
    <property type="protein sequence ID" value="PWC01132.1"/>
    <property type="molecule type" value="Genomic_DNA"/>
</dbReference>
<keyword evidence="2" id="KW-0472">Membrane</keyword>
<dbReference type="Proteomes" id="UP000244989">
    <property type="component" value="Unassembled WGS sequence"/>
</dbReference>
<keyword evidence="2" id="KW-0812">Transmembrane</keyword>
<feature type="transmembrane region" description="Helical" evidence="2">
    <location>
        <begin position="406"/>
        <end position="427"/>
    </location>
</feature>
<name>A0A2U1T563_9CORY</name>
<sequence>MEAIMSDVRLQESLPGHLRAELIRLKGSAALWFSLIGLLVGGLSILLSGGARAAGFESAVFSWQVMYFTGMAAPLMMVLAAIQESRDRKADMAGLLWRGAHARNAQAARLFGAGLAACLFQVFSYGSIILVAGSPVQESLVAMAYSILGAWGYIALGALVAREMGMAGALFVGVLWQILGGIFAESQIWWLIPAAWPIRILLEPTGVNFNGTPIEPTNPVLDDPPLLGALLCLLFAVAMSALVIRTAQPYKTSGRTKRTQPSKRTQTPAAQHTAATQSFASLSTESTAGTHRRAQHPFPLGAVNLALRGSGIWILTALAAAIIIFTSITYDPELVSQIMTFTLFPVGVGLLPVLSWRIYQTGHALLHVHNRAATHVYVFYHALVITVLVAILALCLVLRGMPLTDVAIRAILWLLVGIALALLALTLTVRFGPAAALGALIVWTIVGLTLGGDALSETFLWMVAVPSWPEIGIAPHRRVLALILAVILAAAASAAALHALRASRRSS</sequence>
<feature type="transmembrane region" description="Helical" evidence="2">
    <location>
        <begin position="61"/>
        <end position="82"/>
    </location>
</feature>
<keyword evidence="4" id="KW-1185">Reference proteome</keyword>
<feature type="transmembrane region" description="Helical" evidence="2">
    <location>
        <begin position="168"/>
        <end position="192"/>
    </location>
</feature>
<accession>A0A2U1T563</accession>
<feature type="transmembrane region" description="Helical" evidence="2">
    <location>
        <begin position="479"/>
        <end position="500"/>
    </location>
</feature>
<evidence type="ECO:0000313" key="3">
    <source>
        <dbReference type="EMBL" id="PWC01132.1"/>
    </source>
</evidence>
<dbReference type="KEGG" id="cyz:C3B44_00065"/>
<proteinExistence type="predicted"/>
<feature type="transmembrane region" description="Helical" evidence="2">
    <location>
        <begin position="29"/>
        <end position="49"/>
    </location>
</feature>
<feature type="transmembrane region" description="Helical" evidence="2">
    <location>
        <begin position="434"/>
        <end position="452"/>
    </location>
</feature>
<feature type="transmembrane region" description="Helical" evidence="2">
    <location>
        <begin position="139"/>
        <end position="161"/>
    </location>
</feature>
<feature type="transmembrane region" description="Helical" evidence="2">
    <location>
        <begin position="334"/>
        <end position="356"/>
    </location>
</feature>
<feature type="region of interest" description="Disordered" evidence="1">
    <location>
        <begin position="253"/>
        <end position="276"/>
    </location>
</feature>
<protein>
    <submittedName>
        <fullName evidence="3">Uncharacterized protein</fullName>
    </submittedName>
</protein>
<keyword evidence="2" id="KW-1133">Transmembrane helix</keyword>
<feature type="transmembrane region" description="Helical" evidence="2">
    <location>
        <begin position="110"/>
        <end position="133"/>
    </location>
</feature>
<dbReference type="AlphaFoldDB" id="A0A2U1T563"/>
<organism evidence="3 4">
    <name type="scientific">Corynebacterium yudongzhengii</name>
    <dbReference type="NCBI Taxonomy" id="2080740"/>
    <lineage>
        <taxon>Bacteria</taxon>
        <taxon>Bacillati</taxon>
        <taxon>Actinomycetota</taxon>
        <taxon>Actinomycetes</taxon>
        <taxon>Mycobacteriales</taxon>
        <taxon>Corynebacteriaceae</taxon>
        <taxon>Corynebacterium</taxon>
    </lineage>
</organism>
<feature type="compositionally biased region" description="Low complexity" evidence="1">
    <location>
        <begin position="265"/>
        <end position="276"/>
    </location>
</feature>
<evidence type="ECO:0000256" key="2">
    <source>
        <dbReference type="SAM" id="Phobius"/>
    </source>
</evidence>
<evidence type="ECO:0000313" key="4">
    <source>
        <dbReference type="Proteomes" id="UP000244989"/>
    </source>
</evidence>
<evidence type="ECO:0000256" key="1">
    <source>
        <dbReference type="SAM" id="MobiDB-lite"/>
    </source>
</evidence>
<gene>
    <name evidence="3" type="ORF">DF222_09180</name>
</gene>